<evidence type="ECO:0000256" key="5">
    <source>
        <dbReference type="ARBA" id="ARBA00023136"/>
    </source>
</evidence>
<dbReference type="AlphaFoldDB" id="A0A3N7HW04"/>
<keyword evidence="10" id="KW-1185">Reference proteome</keyword>
<evidence type="ECO:0000256" key="4">
    <source>
        <dbReference type="ARBA" id="ARBA00022989"/>
    </source>
</evidence>
<feature type="domain" description="Phage shock protein PspC N-terminal" evidence="7">
    <location>
        <begin position="51"/>
        <end position="106"/>
    </location>
</feature>
<reference evidence="9 10" key="1">
    <citation type="submission" date="2018-08" db="EMBL/GenBank/DDBJ databases">
        <authorList>
            <person name="Khan S.A."/>
            <person name="Jeon C.O."/>
            <person name="Chun B.H."/>
            <person name="Jeong S.E."/>
        </authorList>
    </citation>
    <scope>NUCLEOTIDE SEQUENCE [LARGE SCALE GENOMIC DNA]</scope>
    <source>
        <strain evidence="9 10">S-16</strain>
    </source>
</reference>
<sequence>MSTSDELAKLGELHQKGVLSDEEFARAKARLLDGLGTRCSSDASAVEAVNALRRSRSDRWLGGVCGGLGRLTGIASWVWRLVFTLMFMFGGSGGFFYLLMWIFVPQDSEAPRLQTPVNHAS</sequence>
<dbReference type="Pfam" id="PF09851">
    <property type="entry name" value="SHOCT"/>
    <property type="match status" value="1"/>
</dbReference>
<dbReference type="RefSeq" id="WP_124539173.1">
    <property type="nucleotide sequence ID" value="NZ_QUSW01000001.1"/>
</dbReference>
<evidence type="ECO:0000259" key="8">
    <source>
        <dbReference type="Pfam" id="PF09851"/>
    </source>
</evidence>
<feature type="transmembrane region" description="Helical" evidence="6">
    <location>
        <begin position="85"/>
        <end position="104"/>
    </location>
</feature>
<reference evidence="9 10" key="2">
    <citation type="submission" date="2018-12" db="EMBL/GenBank/DDBJ databases">
        <title>Rhizobacter gummiphilus sp. nov., a rubber-degrading bacterium isolated from the soil of a botanical garden in Japan.</title>
        <authorList>
            <person name="Shunsuke S.S."/>
        </authorList>
    </citation>
    <scope>NUCLEOTIDE SEQUENCE [LARGE SCALE GENOMIC DNA]</scope>
    <source>
        <strain evidence="9 10">S-16</strain>
    </source>
</reference>
<dbReference type="PANTHER" id="PTHR33885:SF3">
    <property type="entry name" value="PHAGE SHOCK PROTEIN C"/>
    <property type="match status" value="1"/>
</dbReference>
<evidence type="ECO:0000256" key="1">
    <source>
        <dbReference type="ARBA" id="ARBA00004162"/>
    </source>
</evidence>
<name>A0A3N7HW04_9BURK</name>
<keyword evidence="3 6" id="KW-0812">Transmembrane</keyword>
<comment type="caution">
    <text evidence="9">The sequence shown here is derived from an EMBL/GenBank/DDBJ whole genome shotgun (WGS) entry which is preliminary data.</text>
</comment>
<dbReference type="InterPro" id="IPR018649">
    <property type="entry name" value="SHOCT"/>
</dbReference>
<evidence type="ECO:0000256" key="2">
    <source>
        <dbReference type="ARBA" id="ARBA00022475"/>
    </source>
</evidence>
<dbReference type="InterPro" id="IPR007168">
    <property type="entry name" value="Phageshock_PspC_N"/>
</dbReference>
<evidence type="ECO:0000259" key="7">
    <source>
        <dbReference type="Pfam" id="PF04024"/>
    </source>
</evidence>
<evidence type="ECO:0000256" key="6">
    <source>
        <dbReference type="SAM" id="Phobius"/>
    </source>
</evidence>
<dbReference type="InterPro" id="IPR052027">
    <property type="entry name" value="PspC"/>
</dbReference>
<comment type="subcellular location">
    <subcellularLocation>
        <location evidence="1">Cell membrane</location>
        <topology evidence="1">Single-pass membrane protein</topology>
    </subcellularLocation>
</comment>
<organism evidence="9 10">
    <name type="scientific">Piscinibacter terrae</name>
    <dbReference type="NCBI Taxonomy" id="2496871"/>
    <lineage>
        <taxon>Bacteria</taxon>
        <taxon>Pseudomonadati</taxon>
        <taxon>Pseudomonadota</taxon>
        <taxon>Betaproteobacteria</taxon>
        <taxon>Burkholderiales</taxon>
        <taxon>Sphaerotilaceae</taxon>
        <taxon>Piscinibacter</taxon>
    </lineage>
</organism>
<feature type="domain" description="SHOCT" evidence="8">
    <location>
        <begin position="5"/>
        <end position="32"/>
    </location>
</feature>
<gene>
    <name evidence="9" type="ORF">DZC73_05625</name>
</gene>
<proteinExistence type="predicted"/>
<dbReference type="Pfam" id="PF04024">
    <property type="entry name" value="PspC"/>
    <property type="match status" value="1"/>
</dbReference>
<evidence type="ECO:0000313" key="9">
    <source>
        <dbReference type="EMBL" id="RQP26487.1"/>
    </source>
</evidence>
<evidence type="ECO:0000256" key="3">
    <source>
        <dbReference type="ARBA" id="ARBA00022692"/>
    </source>
</evidence>
<dbReference type="PANTHER" id="PTHR33885">
    <property type="entry name" value="PHAGE SHOCK PROTEIN C"/>
    <property type="match status" value="1"/>
</dbReference>
<dbReference type="Proteomes" id="UP000267464">
    <property type="component" value="Unassembled WGS sequence"/>
</dbReference>
<evidence type="ECO:0000313" key="10">
    <source>
        <dbReference type="Proteomes" id="UP000267464"/>
    </source>
</evidence>
<dbReference type="EMBL" id="QUSW01000001">
    <property type="protein sequence ID" value="RQP26487.1"/>
    <property type="molecule type" value="Genomic_DNA"/>
</dbReference>
<keyword evidence="2" id="KW-1003">Cell membrane</keyword>
<dbReference type="OrthoDB" id="9154309at2"/>
<accession>A0A3N7HW04</accession>
<protein>
    <submittedName>
        <fullName evidence="9">PspC domain-containing protein</fullName>
    </submittedName>
</protein>
<keyword evidence="5 6" id="KW-0472">Membrane</keyword>
<keyword evidence="4 6" id="KW-1133">Transmembrane helix</keyword>
<dbReference type="GO" id="GO:0005886">
    <property type="term" value="C:plasma membrane"/>
    <property type="evidence" value="ECO:0007669"/>
    <property type="project" value="UniProtKB-SubCell"/>
</dbReference>